<evidence type="ECO:0000256" key="2">
    <source>
        <dbReference type="ARBA" id="ARBA00022679"/>
    </source>
</evidence>
<feature type="binding site" evidence="5">
    <location>
        <position position="346"/>
    </location>
    <ligand>
        <name>S-adenosyl-L-methionine</name>
        <dbReference type="ChEBI" id="CHEBI:59789"/>
    </ligand>
</feature>
<dbReference type="EMBL" id="JAQQKX010000004">
    <property type="protein sequence ID" value="MDC7683016.1"/>
    <property type="molecule type" value="Genomic_DNA"/>
</dbReference>
<sequence length="468" mass="51783">MSLPPKKPTFKKPAFKKAPFKKPSPGDRPIKAPKPAPDESMDNDIGLNARLGALKLIEAALDHRGGFDEAGSTAEFLKLSDSERAFARALALLVLRRLGHLDHIIHNKTQKMPPEAVRALLRIGMAQIFFMQVPDFAAVSTTVKIAERDNKTRPFKGLINAILRGLIREGGLRDVNPKKLMPDWLWQRWLQTYGEDNVAAMANVLTEEPATDLSFRNSADRDRLLEKLEGEAIGELNMRSSLRGDLRHWEAYEDGLWWVQDIAAATPVNLLGDLTGKTALDVCAAPGGKTVQLVAKGASVVAIDRSKNRLKRVEDNLKRLGMTAEIHNADAASFDDPRQFDVVLVDAPCSATGTYRRQPDVLWGSKPADVAKLADVQHRLLDALADRVAPNGDLVYCTCSLEREEGETQILAFLRRNKAFTLVKHTADQHPDIPAASIAPEGWLRLLPHQRKGGQDGFFIAHLKRNPV</sequence>
<feature type="binding site" evidence="5">
    <location>
        <position position="304"/>
    </location>
    <ligand>
        <name>S-adenosyl-L-methionine</name>
        <dbReference type="ChEBI" id="CHEBI:59789"/>
    </ligand>
</feature>
<dbReference type="PANTHER" id="PTHR22807:SF61">
    <property type="entry name" value="NOL1_NOP2_SUN FAMILY PROTEIN _ ANTITERMINATION NUSB DOMAIN-CONTAINING PROTEIN"/>
    <property type="match status" value="1"/>
</dbReference>
<evidence type="ECO:0000256" key="4">
    <source>
        <dbReference type="ARBA" id="ARBA00022884"/>
    </source>
</evidence>
<comment type="caution">
    <text evidence="8">The sequence shown here is derived from an EMBL/GenBank/DDBJ whole genome shotgun (WGS) entry which is preliminary data.</text>
</comment>
<protein>
    <submittedName>
        <fullName evidence="8">RsmB/NOP family class I SAM-dependent RNA methyltransferase</fullName>
    </submittedName>
</protein>
<feature type="domain" description="SAM-dependent MTase RsmB/NOP-type" evidence="7">
    <location>
        <begin position="190"/>
        <end position="466"/>
    </location>
</feature>
<comment type="similarity">
    <text evidence="5">Belongs to the class I-like SAM-binding methyltransferase superfamily. RsmB/NOP family.</text>
</comment>
<dbReference type="CDD" id="cd02440">
    <property type="entry name" value="AdoMet_MTases"/>
    <property type="match status" value="1"/>
</dbReference>
<dbReference type="Gene3D" id="3.40.50.150">
    <property type="entry name" value="Vaccinia Virus protein VP39"/>
    <property type="match status" value="1"/>
</dbReference>
<feature type="compositionally biased region" description="Basic residues" evidence="6">
    <location>
        <begin position="8"/>
        <end position="20"/>
    </location>
</feature>
<dbReference type="Gene3D" id="1.10.940.10">
    <property type="entry name" value="NusB-like"/>
    <property type="match status" value="1"/>
</dbReference>
<gene>
    <name evidence="8" type="ORF">PQU92_06995</name>
</gene>
<proteinExistence type="inferred from homology"/>
<evidence type="ECO:0000256" key="1">
    <source>
        <dbReference type="ARBA" id="ARBA00022603"/>
    </source>
</evidence>
<evidence type="ECO:0000313" key="9">
    <source>
        <dbReference type="Proteomes" id="UP001214854"/>
    </source>
</evidence>
<accession>A0ABT5HU68</accession>
<name>A0ABT5HU68_9CAUL</name>
<dbReference type="PROSITE" id="PS51686">
    <property type="entry name" value="SAM_MT_RSMB_NOP"/>
    <property type="match status" value="1"/>
</dbReference>
<evidence type="ECO:0000313" key="8">
    <source>
        <dbReference type="EMBL" id="MDC7683016.1"/>
    </source>
</evidence>
<evidence type="ECO:0000256" key="6">
    <source>
        <dbReference type="SAM" id="MobiDB-lite"/>
    </source>
</evidence>
<feature type="region of interest" description="Disordered" evidence="6">
    <location>
        <begin position="1"/>
        <end position="44"/>
    </location>
</feature>
<dbReference type="GO" id="GO:0008168">
    <property type="term" value="F:methyltransferase activity"/>
    <property type="evidence" value="ECO:0007669"/>
    <property type="project" value="UniProtKB-KW"/>
</dbReference>
<dbReference type="Pfam" id="PF01029">
    <property type="entry name" value="NusB"/>
    <property type="match status" value="1"/>
</dbReference>
<keyword evidence="2 5" id="KW-0808">Transferase</keyword>
<dbReference type="InterPro" id="IPR006027">
    <property type="entry name" value="NusB_RsmB_TIM44"/>
</dbReference>
<dbReference type="InterPro" id="IPR035926">
    <property type="entry name" value="NusB-like_sf"/>
</dbReference>
<dbReference type="PRINTS" id="PR02008">
    <property type="entry name" value="RCMTFAMILY"/>
</dbReference>
<reference evidence="8 9" key="1">
    <citation type="submission" date="2023-01" db="EMBL/GenBank/DDBJ databases">
        <title>Novel species of the genus Asticcacaulis isolated from rivers.</title>
        <authorList>
            <person name="Lu H."/>
        </authorList>
    </citation>
    <scope>NUCLEOTIDE SEQUENCE [LARGE SCALE GENOMIC DNA]</scope>
    <source>
        <strain evidence="8 9">BYS171W</strain>
    </source>
</reference>
<feature type="active site" description="Nucleophile" evidence="5">
    <location>
        <position position="399"/>
    </location>
</feature>
<keyword evidence="1 5" id="KW-0489">Methyltransferase</keyword>
<feature type="binding site" evidence="5">
    <location>
        <position position="330"/>
    </location>
    <ligand>
        <name>S-adenosyl-L-methionine</name>
        <dbReference type="ChEBI" id="CHEBI:59789"/>
    </ligand>
</feature>
<dbReference type="Proteomes" id="UP001214854">
    <property type="component" value="Unassembled WGS sequence"/>
</dbReference>
<dbReference type="Pfam" id="PF01189">
    <property type="entry name" value="Methyltr_RsmB-F"/>
    <property type="match status" value="1"/>
</dbReference>
<feature type="binding site" evidence="5">
    <location>
        <begin position="283"/>
        <end position="289"/>
    </location>
    <ligand>
        <name>S-adenosyl-L-methionine</name>
        <dbReference type="ChEBI" id="CHEBI:59789"/>
    </ligand>
</feature>
<dbReference type="SUPFAM" id="SSF53335">
    <property type="entry name" value="S-adenosyl-L-methionine-dependent methyltransferases"/>
    <property type="match status" value="1"/>
</dbReference>
<keyword evidence="9" id="KW-1185">Reference proteome</keyword>
<keyword evidence="3 5" id="KW-0949">S-adenosyl-L-methionine</keyword>
<keyword evidence="4 5" id="KW-0694">RNA-binding</keyword>
<evidence type="ECO:0000259" key="7">
    <source>
        <dbReference type="PROSITE" id="PS51686"/>
    </source>
</evidence>
<dbReference type="InterPro" id="IPR001678">
    <property type="entry name" value="MeTrfase_RsmB-F_NOP2_dom"/>
</dbReference>
<dbReference type="GO" id="GO:0032259">
    <property type="term" value="P:methylation"/>
    <property type="evidence" value="ECO:0007669"/>
    <property type="project" value="UniProtKB-KW"/>
</dbReference>
<dbReference type="InterPro" id="IPR029063">
    <property type="entry name" value="SAM-dependent_MTases_sf"/>
</dbReference>
<dbReference type="PANTHER" id="PTHR22807">
    <property type="entry name" value="NOP2 YEAST -RELATED NOL1/NOP2/FMU SUN DOMAIN-CONTAINING"/>
    <property type="match status" value="1"/>
</dbReference>
<evidence type="ECO:0000256" key="3">
    <source>
        <dbReference type="ARBA" id="ARBA00022691"/>
    </source>
</evidence>
<dbReference type="InterPro" id="IPR049560">
    <property type="entry name" value="MeTrfase_RsmB-F_NOP2_cat"/>
</dbReference>
<evidence type="ECO:0000256" key="5">
    <source>
        <dbReference type="PROSITE-ProRule" id="PRU01023"/>
    </source>
</evidence>
<dbReference type="SUPFAM" id="SSF48013">
    <property type="entry name" value="NusB-like"/>
    <property type="match status" value="1"/>
</dbReference>
<dbReference type="InterPro" id="IPR023267">
    <property type="entry name" value="RCMT"/>
</dbReference>
<organism evidence="8 9">
    <name type="scientific">Asticcacaulis aquaticus</name>
    <dbReference type="NCBI Taxonomy" id="2984212"/>
    <lineage>
        <taxon>Bacteria</taxon>
        <taxon>Pseudomonadati</taxon>
        <taxon>Pseudomonadota</taxon>
        <taxon>Alphaproteobacteria</taxon>
        <taxon>Caulobacterales</taxon>
        <taxon>Caulobacteraceae</taxon>
        <taxon>Asticcacaulis</taxon>
    </lineage>
</organism>
<dbReference type="RefSeq" id="WP_272747498.1">
    <property type="nucleotide sequence ID" value="NZ_JAQQKX010000004.1"/>
</dbReference>